<organism evidence="1 2">
    <name type="scientific">Candidatus Pantoea multigeneris</name>
    <dbReference type="NCBI Taxonomy" id="2608357"/>
    <lineage>
        <taxon>Bacteria</taxon>
        <taxon>Pseudomonadati</taxon>
        <taxon>Pseudomonadota</taxon>
        <taxon>Gammaproteobacteria</taxon>
        <taxon>Enterobacterales</taxon>
        <taxon>Erwiniaceae</taxon>
        <taxon>Pantoea</taxon>
    </lineage>
</organism>
<comment type="caution">
    <text evidence="1">The sequence shown here is derived from an EMBL/GenBank/DDBJ whole genome shotgun (WGS) entry which is preliminary data.</text>
</comment>
<dbReference type="Proteomes" id="UP001515683">
    <property type="component" value="Unassembled WGS sequence"/>
</dbReference>
<name>A0ABX0RFW2_9GAMM</name>
<protein>
    <submittedName>
        <fullName evidence="1">Uncharacterized protein</fullName>
    </submittedName>
</protein>
<reference evidence="1 2" key="1">
    <citation type="journal article" date="2019" name="bioRxiv">
        <title>Bacteria contribute to plant secondary compound degradation in a generalist herbivore system.</title>
        <authorList>
            <person name="Francoeur C.B."/>
            <person name="Khadempour L."/>
            <person name="Moreira-Soto R.D."/>
            <person name="Gotting K."/>
            <person name="Book A.J."/>
            <person name="Pinto-Tomas A.A."/>
            <person name="Keefover-Ring K."/>
            <person name="Currie C.R."/>
        </authorList>
    </citation>
    <scope>NUCLEOTIDE SEQUENCE [LARGE SCALE GENOMIC DNA]</scope>
    <source>
        <strain evidence="1">Acro-835</strain>
    </source>
</reference>
<sequence>MSIKRPPALVPLESLTGAEIAAYQRYRRITDEQGRYLPVDEFCRRTAKGENVALAWSMTSRARDAAI</sequence>
<keyword evidence="2" id="KW-1185">Reference proteome</keyword>
<evidence type="ECO:0000313" key="1">
    <source>
        <dbReference type="EMBL" id="NIF22554.1"/>
    </source>
</evidence>
<accession>A0ABX0RFW2</accession>
<proteinExistence type="predicted"/>
<dbReference type="EMBL" id="VWXF01000005">
    <property type="protein sequence ID" value="NIF22554.1"/>
    <property type="molecule type" value="Genomic_DNA"/>
</dbReference>
<evidence type="ECO:0000313" key="2">
    <source>
        <dbReference type="Proteomes" id="UP001515683"/>
    </source>
</evidence>
<gene>
    <name evidence="1" type="ORF">F3J40_13205</name>
</gene>